<dbReference type="GO" id="GO:0003700">
    <property type="term" value="F:DNA-binding transcription factor activity"/>
    <property type="evidence" value="ECO:0007669"/>
    <property type="project" value="InterPro"/>
</dbReference>
<keyword evidence="2" id="KW-0238">DNA-binding</keyword>
<dbReference type="SMART" id="SM00871">
    <property type="entry name" value="AraC_E_bind"/>
    <property type="match status" value="1"/>
</dbReference>
<evidence type="ECO:0000256" key="1">
    <source>
        <dbReference type="ARBA" id="ARBA00023015"/>
    </source>
</evidence>
<dbReference type="InterPro" id="IPR020449">
    <property type="entry name" value="Tscrpt_reg_AraC-type_HTH"/>
</dbReference>
<dbReference type="PRINTS" id="PR00032">
    <property type="entry name" value="HTHARAC"/>
</dbReference>
<keyword evidence="3" id="KW-0804">Transcription</keyword>
<dbReference type="SMART" id="SM00342">
    <property type="entry name" value="HTH_ARAC"/>
    <property type="match status" value="1"/>
</dbReference>
<dbReference type="EMBL" id="CP032125">
    <property type="protein sequence ID" value="AXX96829.1"/>
    <property type="molecule type" value="Genomic_DNA"/>
</dbReference>
<dbReference type="OrthoDB" id="9816011at2"/>
<evidence type="ECO:0000313" key="6">
    <source>
        <dbReference type="Proteomes" id="UP000261704"/>
    </source>
</evidence>
<evidence type="ECO:0000259" key="4">
    <source>
        <dbReference type="PROSITE" id="PS01124"/>
    </source>
</evidence>
<dbReference type="InterPro" id="IPR029442">
    <property type="entry name" value="GyrI-like"/>
</dbReference>
<dbReference type="SUPFAM" id="SSF46689">
    <property type="entry name" value="Homeodomain-like"/>
    <property type="match status" value="2"/>
</dbReference>
<dbReference type="PROSITE" id="PS01124">
    <property type="entry name" value="HTH_ARAC_FAMILY_2"/>
    <property type="match status" value="1"/>
</dbReference>
<feature type="domain" description="HTH araC/xylS-type" evidence="4">
    <location>
        <begin position="10"/>
        <end position="108"/>
    </location>
</feature>
<dbReference type="RefSeq" id="WP_118941487.1">
    <property type="nucleotide sequence ID" value="NZ_CP032125.1"/>
</dbReference>
<reference evidence="5 6" key="1">
    <citation type="submission" date="2018-09" db="EMBL/GenBank/DDBJ databases">
        <title>Profundibacter amoris BAR1 gen. nov., sp. nov., a new member of the Roseobacter clade isolated at Lokis Castle Vent Field on the Arctic Mid-Oceanic Ridge.</title>
        <authorList>
            <person name="Le Moine Bauer S."/>
            <person name="Sjoeberg A.G."/>
            <person name="L'Haridon S."/>
            <person name="Stokke R."/>
            <person name="Roalkvam I."/>
            <person name="Steen I.H."/>
            <person name="Dahle H."/>
        </authorList>
    </citation>
    <scope>NUCLEOTIDE SEQUENCE [LARGE SCALE GENOMIC DNA]</scope>
    <source>
        <strain evidence="5 6">BAR1</strain>
    </source>
</reference>
<dbReference type="InterPro" id="IPR018060">
    <property type="entry name" value="HTH_AraC"/>
</dbReference>
<dbReference type="InterPro" id="IPR009057">
    <property type="entry name" value="Homeodomain-like_sf"/>
</dbReference>
<name>A0A347UDA1_9RHOB</name>
<dbReference type="AlphaFoldDB" id="A0A347UDA1"/>
<keyword evidence="6" id="KW-1185">Reference proteome</keyword>
<dbReference type="Proteomes" id="UP000261704">
    <property type="component" value="Chromosome"/>
</dbReference>
<accession>A0A347UDA1</accession>
<dbReference type="SUPFAM" id="SSF55136">
    <property type="entry name" value="Probable bacterial effector-binding domain"/>
    <property type="match status" value="1"/>
</dbReference>
<evidence type="ECO:0000313" key="5">
    <source>
        <dbReference type="EMBL" id="AXX96829.1"/>
    </source>
</evidence>
<gene>
    <name evidence="5" type="ORF">BAR1_02100</name>
</gene>
<organism evidence="5 6">
    <name type="scientific">Profundibacter amoris</name>
    <dbReference type="NCBI Taxonomy" id="2171755"/>
    <lineage>
        <taxon>Bacteria</taxon>
        <taxon>Pseudomonadati</taxon>
        <taxon>Pseudomonadota</taxon>
        <taxon>Alphaproteobacteria</taxon>
        <taxon>Rhodobacterales</taxon>
        <taxon>Paracoccaceae</taxon>
        <taxon>Profundibacter</taxon>
    </lineage>
</organism>
<dbReference type="Pfam" id="PF06445">
    <property type="entry name" value="GyrI-like"/>
    <property type="match status" value="1"/>
</dbReference>
<dbReference type="InterPro" id="IPR011256">
    <property type="entry name" value="Reg_factor_effector_dom_sf"/>
</dbReference>
<dbReference type="KEGG" id="pamo:BAR1_02100"/>
<evidence type="ECO:0000256" key="3">
    <source>
        <dbReference type="ARBA" id="ARBA00023163"/>
    </source>
</evidence>
<dbReference type="PANTHER" id="PTHR40055:SF1">
    <property type="entry name" value="TRANSCRIPTIONAL REGULATOR YGIV-RELATED"/>
    <property type="match status" value="1"/>
</dbReference>
<keyword evidence="1" id="KW-0805">Transcription regulation</keyword>
<dbReference type="Gene3D" id="1.10.10.60">
    <property type="entry name" value="Homeodomain-like"/>
    <property type="match status" value="2"/>
</dbReference>
<dbReference type="PANTHER" id="PTHR40055">
    <property type="entry name" value="TRANSCRIPTIONAL REGULATOR YGIV-RELATED"/>
    <property type="match status" value="1"/>
</dbReference>
<sequence length="279" mass="31149">MAGSYEKRLMRVLEYIHANPAGDLSLDRLADVAAMSRFHWHRVFHAMTGETCAQATRRIRLHRAACWLVQTDDPVAEVAKRSGYPSAQSFTRAFGEVFGISPGRFRKRGDLTSPFLQLRKGEYPVFPVEIITAPSRRLAAMAHKGPYLEIGNAFQKVAGVFTARNLWPQAQGMLGIYYDDPTTVAAQDLNSHAGVIVGDDFEMPENLQDVRVPDGRMAVMHYKGPYAGLNAAYEYMYGEWLPNSGKEFRDAPGFEVYLNDPMDTAPDDLLTDICVPLKA</sequence>
<dbReference type="InterPro" id="IPR010499">
    <property type="entry name" value="AraC_E-bd"/>
</dbReference>
<evidence type="ECO:0000256" key="2">
    <source>
        <dbReference type="ARBA" id="ARBA00023125"/>
    </source>
</evidence>
<dbReference type="GO" id="GO:0043565">
    <property type="term" value="F:sequence-specific DNA binding"/>
    <property type="evidence" value="ECO:0007669"/>
    <property type="project" value="InterPro"/>
</dbReference>
<dbReference type="Pfam" id="PF12833">
    <property type="entry name" value="HTH_18"/>
    <property type="match status" value="1"/>
</dbReference>
<dbReference type="InterPro" id="IPR050908">
    <property type="entry name" value="SmbC-like"/>
</dbReference>
<proteinExistence type="predicted"/>
<protein>
    <submittedName>
        <fullName evidence="5">AraC family transcriptional regulator</fullName>
    </submittedName>
</protein>
<dbReference type="Gene3D" id="3.20.80.10">
    <property type="entry name" value="Regulatory factor, effector binding domain"/>
    <property type="match status" value="1"/>
</dbReference>